<keyword evidence="5" id="KW-0808">Transferase</keyword>
<dbReference type="AlphaFoldDB" id="A0AAV7M5F9"/>
<feature type="active site" description="Proton acceptor" evidence="15">
    <location>
        <position position="198"/>
    </location>
</feature>
<keyword evidence="8" id="KW-0496">Mitochondrion</keyword>
<accession>A0AAV7M5F9</accession>
<keyword evidence="4" id="KW-0489">Methyltransferase</keyword>
<name>A0AAV7M5F9_PLEWA</name>
<dbReference type="Pfam" id="PF01728">
    <property type="entry name" value="FtsJ"/>
    <property type="match status" value="1"/>
</dbReference>
<dbReference type="PANTHER" id="PTHR10920">
    <property type="entry name" value="RIBOSOMAL RNA METHYLTRANSFERASE"/>
    <property type="match status" value="1"/>
</dbReference>
<dbReference type="SUPFAM" id="SSF53335">
    <property type="entry name" value="S-adenosyl-L-methionine-dependent methyltransferases"/>
    <property type="match status" value="1"/>
</dbReference>
<evidence type="ECO:0000256" key="15">
    <source>
        <dbReference type="PIRSR" id="PIRSR005461-1"/>
    </source>
</evidence>
<evidence type="ECO:0000256" key="14">
    <source>
        <dbReference type="ARBA" id="ARBA00082868"/>
    </source>
</evidence>
<dbReference type="PIRSF" id="PIRSF005461">
    <property type="entry name" value="23S_rRNA_mtase"/>
    <property type="match status" value="1"/>
</dbReference>
<evidence type="ECO:0000256" key="12">
    <source>
        <dbReference type="ARBA" id="ARBA00076606"/>
    </source>
</evidence>
<evidence type="ECO:0000256" key="7">
    <source>
        <dbReference type="ARBA" id="ARBA00022946"/>
    </source>
</evidence>
<dbReference type="FunFam" id="3.40.50.150:FF:000129">
    <property type="entry name" value="Mitochondrial rRNA methyltransferase 2"/>
    <property type="match status" value="1"/>
</dbReference>
<comment type="catalytic activity">
    <reaction evidence="10">
        <text>uridine(1369) in 16S rRNA + S-adenosyl-L-methionine = 2'-O-methyluridine(1369) in 16S rRNA + S-adenosyl-L-homocysteine + H(+)</text>
        <dbReference type="Rhea" id="RHEA:47764"/>
        <dbReference type="Rhea" id="RHEA-COMP:11903"/>
        <dbReference type="Rhea" id="RHEA-COMP:11904"/>
        <dbReference type="ChEBI" id="CHEBI:15378"/>
        <dbReference type="ChEBI" id="CHEBI:57856"/>
        <dbReference type="ChEBI" id="CHEBI:59789"/>
        <dbReference type="ChEBI" id="CHEBI:65315"/>
        <dbReference type="ChEBI" id="CHEBI:74478"/>
    </reaction>
</comment>
<keyword evidence="7" id="KW-0809">Transit peptide</keyword>
<comment type="similarity">
    <text evidence="2">Belongs to the class I-like SAM-binding methyltransferase superfamily. RNA methyltransferase RlmE family.</text>
</comment>
<dbReference type="InterPro" id="IPR002877">
    <property type="entry name" value="RNA_MeTrfase_FtsJ_dom"/>
</dbReference>
<dbReference type="Proteomes" id="UP001066276">
    <property type="component" value="Chromosome 10"/>
</dbReference>
<reference evidence="17" key="1">
    <citation type="journal article" date="2022" name="bioRxiv">
        <title>Sequencing and chromosome-scale assembly of the giantPleurodeles waltlgenome.</title>
        <authorList>
            <person name="Brown T."/>
            <person name="Elewa A."/>
            <person name="Iarovenko S."/>
            <person name="Subramanian E."/>
            <person name="Araus A.J."/>
            <person name="Petzold A."/>
            <person name="Susuki M."/>
            <person name="Suzuki K.-i.T."/>
            <person name="Hayashi T."/>
            <person name="Toyoda A."/>
            <person name="Oliveira C."/>
            <person name="Osipova E."/>
            <person name="Leigh N.D."/>
            <person name="Simon A."/>
            <person name="Yun M.H."/>
        </authorList>
    </citation>
    <scope>NUCLEOTIDE SEQUENCE</scope>
    <source>
        <strain evidence="17">20211129_DDA</strain>
        <tissue evidence="17">Liver</tissue>
    </source>
</reference>
<evidence type="ECO:0000256" key="11">
    <source>
        <dbReference type="ARBA" id="ARBA00058412"/>
    </source>
</evidence>
<proteinExistence type="inferred from homology"/>
<evidence type="ECO:0000256" key="3">
    <source>
        <dbReference type="ARBA" id="ARBA00022552"/>
    </source>
</evidence>
<dbReference type="EMBL" id="JANPWB010000014">
    <property type="protein sequence ID" value="KAJ1096343.1"/>
    <property type="molecule type" value="Genomic_DNA"/>
</dbReference>
<evidence type="ECO:0000256" key="4">
    <source>
        <dbReference type="ARBA" id="ARBA00022603"/>
    </source>
</evidence>
<evidence type="ECO:0000256" key="1">
    <source>
        <dbReference type="ARBA" id="ARBA00004173"/>
    </source>
</evidence>
<dbReference type="Gene3D" id="3.40.50.150">
    <property type="entry name" value="Vaccinia Virus protein VP39"/>
    <property type="match status" value="1"/>
</dbReference>
<dbReference type="GO" id="GO:0005759">
    <property type="term" value="C:mitochondrial matrix"/>
    <property type="evidence" value="ECO:0007669"/>
    <property type="project" value="UniProtKB-ARBA"/>
</dbReference>
<evidence type="ECO:0000256" key="9">
    <source>
        <dbReference type="ARBA" id="ARBA00041184"/>
    </source>
</evidence>
<evidence type="ECO:0000256" key="13">
    <source>
        <dbReference type="ARBA" id="ARBA00080354"/>
    </source>
</evidence>
<dbReference type="InterPro" id="IPR015507">
    <property type="entry name" value="rRNA-MeTfrase_E"/>
</dbReference>
<evidence type="ECO:0000313" key="18">
    <source>
        <dbReference type="Proteomes" id="UP001066276"/>
    </source>
</evidence>
<dbReference type="HAMAP" id="MF_01547">
    <property type="entry name" value="RNA_methyltr_E"/>
    <property type="match status" value="1"/>
</dbReference>
<evidence type="ECO:0000256" key="8">
    <source>
        <dbReference type="ARBA" id="ARBA00023128"/>
    </source>
</evidence>
<evidence type="ECO:0000256" key="10">
    <source>
        <dbReference type="ARBA" id="ARBA00051808"/>
    </source>
</evidence>
<evidence type="ECO:0000313" key="17">
    <source>
        <dbReference type="EMBL" id="KAJ1096343.1"/>
    </source>
</evidence>
<feature type="domain" description="Ribosomal RNA methyltransferase FtsJ" evidence="16">
    <location>
        <begin position="56"/>
        <end position="238"/>
    </location>
</feature>
<dbReference type="GO" id="GO:0008650">
    <property type="term" value="F:rRNA (uridine-2'-O-)-methyltransferase activity"/>
    <property type="evidence" value="ECO:0007669"/>
    <property type="project" value="TreeGrafter"/>
</dbReference>
<comment type="function">
    <text evidence="11">S-adenosyl-L-methionine-dependent 2'-O-ribose methyltransferase that catalyzes the formation of 2'-O-methyluridine at position 1369 (Um1369) in the 16S mitochondrial large subunit ribosomal RNA (mtLSU rRNA), a universally conserved modification in the peptidyl transferase domain of the mtLSU rRNA. This activity may require prior 2'-O-methylguanosine modification at position 1370 (Gm1370) by MRM3. Essential for late-stage assembly of mtLSU required for efficient translation of mitochondrial DNA encoded proteins; methyltransferase activity is not required for this function. Essential for mitochondrial respiratory function.</text>
</comment>
<protein>
    <recommendedName>
        <fullName evidence="9">rRNA methyltransferase 2, mitochondrial</fullName>
    </recommendedName>
    <alternativeName>
        <fullName evidence="14">16S rRNA (uridine(1369)-2'-O)-methyltransferase</fullName>
    </alternativeName>
    <alternativeName>
        <fullName evidence="12">16S rRNA [Um1369] 2'-O-methyltransferase</fullName>
    </alternativeName>
    <alternativeName>
        <fullName evidence="13">Protein ftsJ homolog 2</fullName>
    </alternativeName>
</protein>
<gene>
    <name evidence="17" type="ORF">NDU88_001486</name>
</gene>
<comment type="caution">
    <text evidence="17">The sequence shown here is derived from an EMBL/GenBank/DDBJ whole genome shotgun (WGS) entry which is preliminary data.</text>
</comment>
<keyword evidence="3" id="KW-0698">rRNA processing</keyword>
<organism evidence="17 18">
    <name type="scientific">Pleurodeles waltl</name>
    <name type="common">Iberian ribbed newt</name>
    <dbReference type="NCBI Taxonomy" id="8319"/>
    <lineage>
        <taxon>Eukaryota</taxon>
        <taxon>Metazoa</taxon>
        <taxon>Chordata</taxon>
        <taxon>Craniata</taxon>
        <taxon>Vertebrata</taxon>
        <taxon>Euteleostomi</taxon>
        <taxon>Amphibia</taxon>
        <taxon>Batrachia</taxon>
        <taxon>Caudata</taxon>
        <taxon>Salamandroidea</taxon>
        <taxon>Salamandridae</taxon>
        <taxon>Pleurodelinae</taxon>
        <taxon>Pleurodeles</taxon>
    </lineage>
</organism>
<dbReference type="GO" id="GO:1902775">
    <property type="term" value="P:mitochondrial large ribosomal subunit assembly"/>
    <property type="evidence" value="ECO:0007669"/>
    <property type="project" value="UniProtKB-ARBA"/>
</dbReference>
<comment type="subcellular location">
    <subcellularLocation>
        <location evidence="1">Mitochondrion</location>
    </subcellularLocation>
</comment>
<keyword evidence="6 15" id="KW-0949">S-adenosyl-L-methionine</keyword>
<evidence type="ECO:0000256" key="5">
    <source>
        <dbReference type="ARBA" id="ARBA00022679"/>
    </source>
</evidence>
<dbReference type="InterPro" id="IPR050082">
    <property type="entry name" value="RNA_methyltr_RlmE"/>
</dbReference>
<sequence length="238" mass="25948">MARIAACSAVMAKAFNHWRMLHTTAKCGKAKTGAEHRWLARQLKDPFVKAAHEQNYRCRSAFKLLEIDKKHYILCQGHIVVDCGAAPGAWSQVAVQRVNSAGLDSNASVGFVVGVDLQRITPLDGAFFLSNADITDPATQDKIKDILPGGMADVILSDMAPNATGVRDLDHRKIVGMCLTLVDLAHSILRPGGTLLCKLWDGSESTVLRNKLVQCFSSVKTLKPQASRKESSETFYLA</sequence>
<evidence type="ECO:0000256" key="2">
    <source>
        <dbReference type="ARBA" id="ARBA00009258"/>
    </source>
</evidence>
<evidence type="ECO:0000259" key="16">
    <source>
        <dbReference type="Pfam" id="PF01728"/>
    </source>
</evidence>
<evidence type="ECO:0000256" key="6">
    <source>
        <dbReference type="ARBA" id="ARBA00022691"/>
    </source>
</evidence>
<dbReference type="PANTHER" id="PTHR10920:SF18">
    <property type="entry name" value="RRNA METHYLTRANSFERASE 2, MITOCHONDRIAL"/>
    <property type="match status" value="1"/>
</dbReference>
<dbReference type="InterPro" id="IPR029063">
    <property type="entry name" value="SAM-dependent_MTases_sf"/>
</dbReference>
<keyword evidence="18" id="KW-1185">Reference proteome</keyword>